<feature type="transmembrane region" description="Helical" evidence="2">
    <location>
        <begin position="95"/>
        <end position="115"/>
    </location>
</feature>
<feature type="transmembrane region" description="Helical" evidence="2">
    <location>
        <begin position="45"/>
        <end position="65"/>
    </location>
</feature>
<reference evidence="3 4" key="1">
    <citation type="submission" date="2024-06" db="EMBL/GenBank/DDBJ databases">
        <title>Complete genome of Phlyctema vagabunda strain 19-DSS-EL-015.</title>
        <authorList>
            <person name="Fiorenzani C."/>
        </authorList>
    </citation>
    <scope>NUCLEOTIDE SEQUENCE [LARGE SCALE GENOMIC DNA]</scope>
    <source>
        <strain evidence="3 4">19-DSS-EL-015</strain>
    </source>
</reference>
<comment type="caution">
    <text evidence="3">The sequence shown here is derived from an EMBL/GenBank/DDBJ whole genome shotgun (WGS) entry which is preliminary data.</text>
</comment>
<feature type="transmembrane region" description="Helical" evidence="2">
    <location>
        <begin position="127"/>
        <end position="145"/>
    </location>
</feature>
<keyword evidence="2" id="KW-0812">Transmembrane</keyword>
<proteinExistence type="predicted"/>
<gene>
    <name evidence="3" type="ORF">PVAG01_02136</name>
</gene>
<sequence>MSIQQQETPLLAHPQAQSRDDKPKPKSFRRVLYTAQQKSGFKSAVNFYLFLLTAGVFGVFCLYRVRSTYHEFWLRHTVLHRFWYTDGFLGSWMSIHLKTVIPAGLMMPFQFLPVIRQRYPRFHRYSGRLNFVLLIIANISGFFVAPKAMGGSASIRIVIFFIAGFSLFSAFKSWIGIRNMRIDQHRAWVIRTWAYMGSILSLRIWIVPFMIATQILNTNVHKRVLECQEVLFLYSTRGLSLTEPLARYPVCANATMGGAPVDVIVTAALGPNVEQVYTMLGVCFGAAGWAGLMINALAVEAYLNYTRDEEERLKKVSEVRRKAAQAAATMARQ</sequence>
<dbReference type="Pfam" id="PF10067">
    <property type="entry name" value="DUF2306"/>
    <property type="match status" value="1"/>
</dbReference>
<keyword evidence="4" id="KW-1185">Reference proteome</keyword>
<name>A0ABR4PPY4_9HELO</name>
<evidence type="ECO:0000256" key="2">
    <source>
        <dbReference type="SAM" id="Phobius"/>
    </source>
</evidence>
<evidence type="ECO:0000313" key="3">
    <source>
        <dbReference type="EMBL" id="KAL3425345.1"/>
    </source>
</evidence>
<keyword evidence="2" id="KW-0472">Membrane</keyword>
<protein>
    <submittedName>
        <fullName evidence="3">Uncharacterized protein</fullName>
    </submittedName>
</protein>
<evidence type="ECO:0000256" key="1">
    <source>
        <dbReference type="SAM" id="MobiDB-lite"/>
    </source>
</evidence>
<feature type="region of interest" description="Disordered" evidence="1">
    <location>
        <begin position="1"/>
        <end position="25"/>
    </location>
</feature>
<feature type="transmembrane region" description="Helical" evidence="2">
    <location>
        <begin position="279"/>
        <end position="305"/>
    </location>
</feature>
<keyword evidence="2" id="KW-1133">Transmembrane helix</keyword>
<feature type="transmembrane region" description="Helical" evidence="2">
    <location>
        <begin position="192"/>
        <end position="216"/>
    </location>
</feature>
<evidence type="ECO:0000313" key="4">
    <source>
        <dbReference type="Proteomes" id="UP001629113"/>
    </source>
</evidence>
<dbReference type="EMBL" id="JBFCZG010000002">
    <property type="protein sequence ID" value="KAL3425345.1"/>
    <property type="molecule type" value="Genomic_DNA"/>
</dbReference>
<dbReference type="Proteomes" id="UP001629113">
    <property type="component" value="Unassembled WGS sequence"/>
</dbReference>
<dbReference type="InterPro" id="IPR018750">
    <property type="entry name" value="DUF2306_membrane"/>
</dbReference>
<feature type="transmembrane region" description="Helical" evidence="2">
    <location>
        <begin position="151"/>
        <end position="171"/>
    </location>
</feature>
<accession>A0ABR4PPY4</accession>
<organism evidence="3 4">
    <name type="scientific">Phlyctema vagabunda</name>
    <dbReference type="NCBI Taxonomy" id="108571"/>
    <lineage>
        <taxon>Eukaryota</taxon>
        <taxon>Fungi</taxon>
        <taxon>Dikarya</taxon>
        <taxon>Ascomycota</taxon>
        <taxon>Pezizomycotina</taxon>
        <taxon>Leotiomycetes</taxon>
        <taxon>Helotiales</taxon>
        <taxon>Dermateaceae</taxon>
        <taxon>Phlyctema</taxon>
    </lineage>
</organism>